<organism evidence="1 2">
    <name type="scientific">Ensete ventricosum</name>
    <name type="common">Abyssinian banana</name>
    <name type="synonym">Musa ensete</name>
    <dbReference type="NCBI Taxonomy" id="4639"/>
    <lineage>
        <taxon>Eukaryota</taxon>
        <taxon>Viridiplantae</taxon>
        <taxon>Streptophyta</taxon>
        <taxon>Embryophyta</taxon>
        <taxon>Tracheophyta</taxon>
        <taxon>Spermatophyta</taxon>
        <taxon>Magnoliopsida</taxon>
        <taxon>Liliopsida</taxon>
        <taxon>Zingiberales</taxon>
        <taxon>Musaceae</taxon>
        <taxon>Ensete</taxon>
    </lineage>
</organism>
<dbReference type="AlphaFoldDB" id="A0A426WVU6"/>
<name>A0A426WVU6_ENSVE</name>
<reference evidence="1 2" key="1">
    <citation type="journal article" date="2014" name="Agronomy (Basel)">
        <title>A Draft Genome Sequence for Ensete ventricosum, the Drought-Tolerant Tree Against Hunger.</title>
        <authorList>
            <person name="Harrison J."/>
            <person name="Moore K.A."/>
            <person name="Paszkiewicz K."/>
            <person name="Jones T."/>
            <person name="Grant M."/>
            <person name="Ambacheew D."/>
            <person name="Muzemil S."/>
            <person name="Studholme D.J."/>
        </authorList>
    </citation>
    <scope>NUCLEOTIDE SEQUENCE [LARGE SCALE GENOMIC DNA]</scope>
</reference>
<accession>A0A426WVU6</accession>
<evidence type="ECO:0000313" key="2">
    <source>
        <dbReference type="Proteomes" id="UP000287651"/>
    </source>
</evidence>
<comment type="caution">
    <text evidence="1">The sequence shown here is derived from an EMBL/GenBank/DDBJ whole genome shotgun (WGS) entry which is preliminary data.</text>
</comment>
<sequence>MHPLRFPNSGIKAKVFVRKIGFKLGFRAIVTAIGSESRRCLWGRGGHMHAVCMQRWLVMARPPAGAVGHGLATYKDRSVAAGPLQGAAAHRVSSPQGAVTRGDGRLPLARATATYAGAATAAQ</sequence>
<proteinExistence type="predicted"/>
<dbReference type="Proteomes" id="UP000287651">
    <property type="component" value="Unassembled WGS sequence"/>
</dbReference>
<evidence type="ECO:0000313" key="1">
    <source>
        <dbReference type="EMBL" id="RRT31355.1"/>
    </source>
</evidence>
<protein>
    <submittedName>
        <fullName evidence="1">Uncharacterized protein</fullName>
    </submittedName>
</protein>
<gene>
    <name evidence="1" type="ORF">B296_00049774</name>
</gene>
<dbReference type="EMBL" id="AMZH03040877">
    <property type="protein sequence ID" value="RRT31355.1"/>
    <property type="molecule type" value="Genomic_DNA"/>
</dbReference>